<dbReference type="CDD" id="cd07185">
    <property type="entry name" value="OmpA_C-like"/>
    <property type="match status" value="1"/>
</dbReference>
<dbReference type="InterPro" id="IPR006664">
    <property type="entry name" value="OMP_bac"/>
</dbReference>
<dbReference type="EMBL" id="FNNH01000019">
    <property type="protein sequence ID" value="SDW63373.1"/>
    <property type="molecule type" value="Genomic_DNA"/>
</dbReference>
<dbReference type="PROSITE" id="PS01068">
    <property type="entry name" value="OMPA_1"/>
    <property type="match status" value="1"/>
</dbReference>
<organism evidence="7 8">
    <name type="scientific">Nitrosomonas communis</name>
    <dbReference type="NCBI Taxonomy" id="44574"/>
    <lineage>
        <taxon>Bacteria</taxon>
        <taxon>Pseudomonadati</taxon>
        <taxon>Pseudomonadota</taxon>
        <taxon>Betaproteobacteria</taxon>
        <taxon>Nitrosomonadales</taxon>
        <taxon>Nitrosomonadaceae</taxon>
        <taxon>Nitrosomonas</taxon>
    </lineage>
</organism>
<evidence type="ECO:0000256" key="5">
    <source>
        <dbReference type="SAM" id="SignalP"/>
    </source>
</evidence>
<protein>
    <submittedName>
        <fullName evidence="7">OmpA-OmpF porin, OOP family</fullName>
    </submittedName>
</protein>
<keyword evidence="3" id="KW-0998">Cell outer membrane</keyword>
<dbReference type="GO" id="GO:0009279">
    <property type="term" value="C:cell outer membrane"/>
    <property type="evidence" value="ECO:0007669"/>
    <property type="project" value="UniProtKB-SubCell"/>
</dbReference>
<evidence type="ECO:0000259" key="6">
    <source>
        <dbReference type="PROSITE" id="PS51123"/>
    </source>
</evidence>
<dbReference type="InterPro" id="IPR036737">
    <property type="entry name" value="OmpA-like_sf"/>
</dbReference>
<feature type="signal peptide" evidence="5">
    <location>
        <begin position="1"/>
        <end position="21"/>
    </location>
</feature>
<feature type="domain" description="OmpA-like" evidence="6">
    <location>
        <begin position="77"/>
        <end position="193"/>
    </location>
</feature>
<keyword evidence="5" id="KW-0732">Signal</keyword>
<dbReference type="PANTHER" id="PTHR30329">
    <property type="entry name" value="STATOR ELEMENT OF FLAGELLAR MOTOR COMPLEX"/>
    <property type="match status" value="1"/>
</dbReference>
<dbReference type="Proteomes" id="UP000183454">
    <property type="component" value="Unassembled WGS sequence"/>
</dbReference>
<dbReference type="PANTHER" id="PTHR30329:SF21">
    <property type="entry name" value="LIPOPROTEIN YIAD-RELATED"/>
    <property type="match status" value="1"/>
</dbReference>
<dbReference type="RefSeq" id="WP_074667049.1">
    <property type="nucleotide sequence ID" value="NZ_FNNH01000019.1"/>
</dbReference>
<evidence type="ECO:0000256" key="2">
    <source>
        <dbReference type="ARBA" id="ARBA00023136"/>
    </source>
</evidence>
<dbReference type="PRINTS" id="PR01021">
    <property type="entry name" value="OMPADOMAIN"/>
</dbReference>
<accession>A0A1H2V4Y7</accession>
<dbReference type="InterPro" id="IPR050330">
    <property type="entry name" value="Bact_OuterMem_StrucFunc"/>
</dbReference>
<feature type="chain" id="PRO_5010209042" evidence="5">
    <location>
        <begin position="22"/>
        <end position="193"/>
    </location>
</feature>
<dbReference type="AlphaFoldDB" id="A0A1H2V4Y7"/>
<name>A0A1H2V4Y7_9PROT</name>
<dbReference type="InterPro" id="IPR006665">
    <property type="entry name" value="OmpA-like"/>
</dbReference>
<dbReference type="PROSITE" id="PS51123">
    <property type="entry name" value="OMPA_2"/>
    <property type="match status" value="1"/>
</dbReference>
<comment type="subcellular location">
    <subcellularLocation>
        <location evidence="1">Cell outer membrane</location>
    </subcellularLocation>
</comment>
<evidence type="ECO:0000313" key="7">
    <source>
        <dbReference type="EMBL" id="SDW63373.1"/>
    </source>
</evidence>
<evidence type="ECO:0000313" key="8">
    <source>
        <dbReference type="Proteomes" id="UP000183454"/>
    </source>
</evidence>
<evidence type="ECO:0000256" key="4">
    <source>
        <dbReference type="PROSITE-ProRule" id="PRU00473"/>
    </source>
</evidence>
<dbReference type="Gene3D" id="3.30.1330.60">
    <property type="entry name" value="OmpA-like domain"/>
    <property type="match status" value="1"/>
</dbReference>
<keyword evidence="2 4" id="KW-0472">Membrane</keyword>
<dbReference type="SUPFAM" id="SSF103088">
    <property type="entry name" value="OmpA-like"/>
    <property type="match status" value="1"/>
</dbReference>
<evidence type="ECO:0000256" key="1">
    <source>
        <dbReference type="ARBA" id="ARBA00004442"/>
    </source>
</evidence>
<dbReference type="Pfam" id="PF00691">
    <property type="entry name" value="OmpA"/>
    <property type="match status" value="1"/>
</dbReference>
<sequence>MKVKSIIVLIMLSTLALPVVAQQNKVYKESEITDSVIEEEFSKSPPTTQGCAGKTGDGECVRTRQFLPVLTDQPDPAPDQGASLSILITFATNSAHLTHSAQRALDIMGRNMVKFADSDFVVEGHADPRGSYELNQRLSQARAESVVNYLVRELGIDQTRLRAIGKGYTELLNKNNPVAPENRRVTFIRIAKQ</sequence>
<dbReference type="InterPro" id="IPR006690">
    <property type="entry name" value="OMPA-like_CS"/>
</dbReference>
<gene>
    <name evidence="7" type="ORF">SAMN05421882_101959</name>
</gene>
<reference evidence="7 8" key="1">
    <citation type="submission" date="2016-10" db="EMBL/GenBank/DDBJ databases">
        <authorList>
            <person name="de Groot N.N."/>
        </authorList>
    </citation>
    <scope>NUCLEOTIDE SEQUENCE [LARGE SCALE GENOMIC DNA]</scope>
    <source>
        <strain evidence="7 8">Nm110</strain>
    </source>
</reference>
<evidence type="ECO:0000256" key="3">
    <source>
        <dbReference type="ARBA" id="ARBA00023237"/>
    </source>
</evidence>
<proteinExistence type="predicted"/>